<evidence type="ECO:0000256" key="4">
    <source>
        <dbReference type="PIRSR" id="PIRSR602678-1"/>
    </source>
</evidence>
<dbReference type="STRING" id="526227.Mesil_2460"/>
<protein>
    <recommendedName>
        <fullName evidence="2">GTP cyclohydrolase 1 type 2 homolog</fullName>
    </recommendedName>
</protein>
<dbReference type="InterPro" id="IPR036069">
    <property type="entry name" value="DUF34/NIF3_sf"/>
</dbReference>
<dbReference type="OrthoDB" id="9792792at2"/>
<dbReference type="Pfam" id="PF01784">
    <property type="entry name" value="DUF34_NIF3"/>
    <property type="match status" value="1"/>
</dbReference>
<feature type="binding site" evidence="4">
    <location>
        <position position="104"/>
    </location>
    <ligand>
        <name>a divalent metal cation</name>
        <dbReference type="ChEBI" id="CHEBI:60240"/>
        <label>1</label>
    </ligand>
</feature>
<dbReference type="Proteomes" id="UP000001916">
    <property type="component" value="Chromosome"/>
</dbReference>
<dbReference type="PANTHER" id="PTHR13799">
    <property type="entry name" value="NGG1 INTERACTING FACTOR 3"/>
    <property type="match status" value="1"/>
</dbReference>
<comment type="similarity">
    <text evidence="1">Belongs to the GTP cyclohydrolase I type 2/NIF3 family.</text>
</comment>
<feature type="binding site" evidence="4">
    <location>
        <position position="67"/>
    </location>
    <ligand>
        <name>a divalent metal cation</name>
        <dbReference type="ChEBI" id="CHEBI:60240"/>
        <label>1</label>
    </ligand>
</feature>
<dbReference type="KEGG" id="msv:Mesil_2460"/>
<dbReference type="EMBL" id="CP002042">
    <property type="protein sequence ID" value="ADH64313.1"/>
    <property type="molecule type" value="Genomic_DNA"/>
</dbReference>
<dbReference type="GO" id="GO:0046872">
    <property type="term" value="F:metal ion binding"/>
    <property type="evidence" value="ECO:0007669"/>
    <property type="project" value="UniProtKB-KW"/>
</dbReference>
<gene>
    <name evidence="5" type="ordered locus">Mesil_2460</name>
</gene>
<dbReference type="NCBIfam" id="TIGR00486">
    <property type="entry name" value="YbgI_SA1388"/>
    <property type="match status" value="1"/>
</dbReference>
<feature type="binding site" evidence="4">
    <location>
        <position position="226"/>
    </location>
    <ligand>
        <name>a divalent metal cation</name>
        <dbReference type="ChEBI" id="CHEBI:60240"/>
        <label>1</label>
    </ligand>
</feature>
<keyword evidence="6" id="KW-1185">Reference proteome</keyword>
<dbReference type="Gene3D" id="3.40.1390.30">
    <property type="entry name" value="NIF3 (NGG1p interacting factor 3)-like"/>
    <property type="match status" value="2"/>
</dbReference>
<evidence type="ECO:0000256" key="3">
    <source>
        <dbReference type="ARBA" id="ARBA00022723"/>
    </source>
</evidence>
<evidence type="ECO:0000313" key="6">
    <source>
        <dbReference type="Proteomes" id="UP000001916"/>
    </source>
</evidence>
<proteinExistence type="inferred from homology"/>
<sequence>MHRDVLVGWLDELLRTQEISKLYRDPSLNGLQVEGKEQVTKIGAAVDAAQATITKAIELGVDFLIVHHGLFWGGQHPVVGTHKRRLEALFRGGINLYASHLPLDIHPEVGNNAVIAQKLGLVDLEPFEVGYIGRLPQARSIADLATEMGRITATADEFGNLIANQCLIHQGGPSEVSRVAVVSGSGSDLISAAHSRGAELLITGEPKHQNFHETFERGMNAIYAGHYDTETFGVKALAERIEKEFGLPWVFIEHPTGL</sequence>
<dbReference type="HOGENOM" id="CLU_037423_3_0_0"/>
<organism evidence="5 6">
    <name type="scientific">Allomeiothermus silvanus (strain ATCC 700542 / DSM 9946 / NBRC 106475 / NCIMB 13440 / VI-R2)</name>
    <name type="common">Thermus silvanus</name>
    <dbReference type="NCBI Taxonomy" id="526227"/>
    <lineage>
        <taxon>Bacteria</taxon>
        <taxon>Thermotogati</taxon>
        <taxon>Deinococcota</taxon>
        <taxon>Deinococci</taxon>
        <taxon>Thermales</taxon>
        <taxon>Thermaceae</taxon>
        <taxon>Allomeiothermus</taxon>
    </lineage>
</organism>
<name>D7BAT9_ALLS1</name>
<evidence type="ECO:0000256" key="1">
    <source>
        <dbReference type="ARBA" id="ARBA00006964"/>
    </source>
</evidence>
<dbReference type="GO" id="GO:0005737">
    <property type="term" value="C:cytoplasm"/>
    <property type="evidence" value="ECO:0007669"/>
    <property type="project" value="TreeGrafter"/>
</dbReference>
<dbReference type="FunFam" id="3.40.1390.30:FF:000001">
    <property type="entry name" value="GTP cyclohydrolase 1 type 2"/>
    <property type="match status" value="1"/>
</dbReference>
<keyword evidence="3 4" id="KW-0479">Metal-binding</keyword>
<dbReference type="AlphaFoldDB" id="D7BAT9"/>
<evidence type="ECO:0000313" key="5">
    <source>
        <dbReference type="EMBL" id="ADH64313.1"/>
    </source>
</evidence>
<dbReference type="RefSeq" id="WP_013158855.1">
    <property type="nucleotide sequence ID" value="NC_014212.1"/>
</dbReference>
<accession>D7BAT9</accession>
<evidence type="ECO:0000256" key="2">
    <source>
        <dbReference type="ARBA" id="ARBA00022112"/>
    </source>
</evidence>
<dbReference type="PANTHER" id="PTHR13799:SF14">
    <property type="entry name" value="GTP CYCLOHYDROLASE 1 TYPE 2 HOMOLOG"/>
    <property type="match status" value="1"/>
</dbReference>
<dbReference type="InterPro" id="IPR002678">
    <property type="entry name" value="DUF34/NIF3"/>
</dbReference>
<dbReference type="eggNOG" id="COG0327">
    <property type="taxonomic scope" value="Bacteria"/>
</dbReference>
<dbReference type="SUPFAM" id="SSF102705">
    <property type="entry name" value="NIF3 (NGG1p interacting factor 3)-like"/>
    <property type="match status" value="1"/>
</dbReference>
<reference evidence="5 6" key="1">
    <citation type="journal article" date="2010" name="Stand. Genomic Sci.">
        <title>Complete genome sequence of Meiothermus silvanus type strain (VI-R2).</title>
        <authorList>
            <person name="Sikorski J."/>
            <person name="Tindall B.J."/>
            <person name="Lowry S."/>
            <person name="Lucas S."/>
            <person name="Nolan M."/>
            <person name="Copeland A."/>
            <person name="Glavina Del Rio T."/>
            <person name="Tice H."/>
            <person name="Cheng J.F."/>
            <person name="Han C."/>
            <person name="Pitluck S."/>
            <person name="Liolios K."/>
            <person name="Ivanova N."/>
            <person name="Mavromatis K."/>
            <person name="Mikhailova N."/>
            <person name="Pati A."/>
            <person name="Goodwin L."/>
            <person name="Chen A."/>
            <person name="Palaniappan K."/>
            <person name="Land M."/>
            <person name="Hauser L."/>
            <person name="Chang Y.J."/>
            <person name="Jeffries C.D."/>
            <person name="Rohde M."/>
            <person name="Goker M."/>
            <person name="Woyke T."/>
            <person name="Bristow J."/>
            <person name="Eisen J.A."/>
            <person name="Markowitz V."/>
            <person name="Hugenholtz P."/>
            <person name="Kyrpides N.C."/>
            <person name="Klenk H.P."/>
            <person name="Lapidus A."/>
        </authorList>
    </citation>
    <scope>NUCLEOTIDE SEQUENCE [LARGE SCALE GENOMIC DNA]</scope>
    <source>
        <strain evidence="6">ATCC 700542 / DSM 9946 / VI-R2</strain>
    </source>
</reference>
<feature type="binding site" evidence="4">
    <location>
        <position position="230"/>
    </location>
    <ligand>
        <name>a divalent metal cation</name>
        <dbReference type="ChEBI" id="CHEBI:60240"/>
        <label>1</label>
    </ligand>
</feature>
<feature type="binding site" evidence="4">
    <location>
        <position position="68"/>
    </location>
    <ligand>
        <name>a divalent metal cation</name>
        <dbReference type="ChEBI" id="CHEBI:60240"/>
        <label>1</label>
    </ligand>
</feature>